<dbReference type="AlphaFoldDB" id="A0A9X0HKY9"/>
<feature type="domain" description="Isochorismatase-like" evidence="9">
    <location>
        <begin position="3"/>
        <end position="192"/>
    </location>
</feature>
<dbReference type="InterPro" id="IPR000868">
    <property type="entry name" value="Isochorismatase-like_dom"/>
</dbReference>
<dbReference type="GO" id="GO:0019363">
    <property type="term" value="P:pyridine nucleotide biosynthetic process"/>
    <property type="evidence" value="ECO:0007669"/>
    <property type="project" value="UniProtKB-KW"/>
</dbReference>
<keyword evidence="11" id="KW-1185">Reference proteome</keyword>
<evidence type="ECO:0000313" key="10">
    <source>
        <dbReference type="EMBL" id="KUG07827.1"/>
    </source>
</evidence>
<dbReference type="EC" id="3.5.1.19" evidence="6"/>
<evidence type="ECO:0000259" key="9">
    <source>
        <dbReference type="Pfam" id="PF00857"/>
    </source>
</evidence>
<keyword evidence="3" id="KW-0479">Metal-binding</keyword>
<name>A0A9X0HKY9_SOLP1</name>
<comment type="caution">
    <text evidence="10">The sequence shown here is derived from an EMBL/GenBank/DDBJ whole genome shotgun (WGS) entry which is preliminary data.</text>
</comment>
<dbReference type="CDD" id="cd01011">
    <property type="entry name" value="nicotinamidase"/>
    <property type="match status" value="1"/>
</dbReference>
<accession>A0A9X0HKY9</accession>
<evidence type="ECO:0000256" key="6">
    <source>
        <dbReference type="ARBA" id="ARBA00039017"/>
    </source>
</evidence>
<evidence type="ECO:0000256" key="8">
    <source>
        <dbReference type="ARBA" id="ARBA00072277"/>
    </source>
</evidence>
<dbReference type="RefSeq" id="WP_059071451.1">
    <property type="nucleotide sequence ID" value="NZ_LNAL01000007.1"/>
</dbReference>
<dbReference type="GO" id="GO:0046872">
    <property type="term" value="F:metal ion binding"/>
    <property type="evidence" value="ECO:0007669"/>
    <property type="project" value="UniProtKB-KW"/>
</dbReference>
<dbReference type="SUPFAM" id="SSF52499">
    <property type="entry name" value="Isochorismatase-like hydrolases"/>
    <property type="match status" value="1"/>
</dbReference>
<organism evidence="10 11">
    <name type="scientific">Solirubrum puertoriconensis</name>
    <dbReference type="NCBI Taxonomy" id="1751427"/>
    <lineage>
        <taxon>Bacteria</taxon>
        <taxon>Pseudomonadati</taxon>
        <taxon>Bacteroidota</taxon>
        <taxon>Cytophagia</taxon>
        <taxon>Cytophagales</taxon>
    </lineage>
</organism>
<evidence type="ECO:0000256" key="1">
    <source>
        <dbReference type="ARBA" id="ARBA00006336"/>
    </source>
</evidence>
<evidence type="ECO:0000256" key="4">
    <source>
        <dbReference type="ARBA" id="ARBA00022801"/>
    </source>
</evidence>
<protein>
    <recommendedName>
        <fullName evidence="8">Nicotinamidase</fullName>
        <ecNumber evidence="6">3.5.1.19</ecNumber>
    </recommendedName>
    <alternativeName>
        <fullName evidence="7">Nicotinamide deamidase</fullName>
    </alternativeName>
</protein>
<dbReference type="EMBL" id="LNAL01000007">
    <property type="protein sequence ID" value="KUG07827.1"/>
    <property type="molecule type" value="Genomic_DNA"/>
</dbReference>
<dbReference type="FunFam" id="3.40.50.850:FF:000006">
    <property type="entry name" value="Bifunctional pyrazinamidase/nicotinamidase"/>
    <property type="match status" value="1"/>
</dbReference>
<comment type="pathway">
    <text evidence="5">Cofactor biosynthesis; nicotinate biosynthesis; nicotinate from nicotinamide: step 1/1.</text>
</comment>
<reference evidence="10 11" key="1">
    <citation type="submission" date="2015-11" db="EMBL/GenBank/DDBJ databases">
        <title>Solirubrum puertoriconensis gen. nov. an environmental bacteria isolated in Puerto Rico.</title>
        <authorList>
            <person name="Cuebas-Irizarry M.F."/>
            <person name="Montalvo-Rodriguez R."/>
        </authorList>
    </citation>
    <scope>NUCLEOTIDE SEQUENCE [LARGE SCALE GENOMIC DNA]</scope>
    <source>
        <strain evidence="10 11">MC1A</strain>
    </source>
</reference>
<dbReference type="GO" id="GO:0008936">
    <property type="term" value="F:nicotinamidase activity"/>
    <property type="evidence" value="ECO:0007669"/>
    <property type="project" value="UniProtKB-EC"/>
</dbReference>
<gene>
    <name evidence="10" type="ORF">ASU33_12875</name>
</gene>
<dbReference type="Gene3D" id="3.40.50.850">
    <property type="entry name" value="Isochorismatase-like"/>
    <property type="match status" value="1"/>
</dbReference>
<dbReference type="InterPro" id="IPR052347">
    <property type="entry name" value="Isochorismatase_Nicotinamidase"/>
</dbReference>
<dbReference type="Proteomes" id="UP000054223">
    <property type="component" value="Unassembled WGS sequence"/>
</dbReference>
<dbReference type="Pfam" id="PF00857">
    <property type="entry name" value="Isochorismatase"/>
    <property type="match status" value="1"/>
</dbReference>
<keyword evidence="4" id="KW-0378">Hydrolase</keyword>
<dbReference type="PANTHER" id="PTHR11080">
    <property type="entry name" value="PYRAZINAMIDASE/NICOTINAMIDASE"/>
    <property type="match status" value="1"/>
</dbReference>
<evidence type="ECO:0000256" key="2">
    <source>
        <dbReference type="ARBA" id="ARBA00022642"/>
    </source>
</evidence>
<evidence type="ECO:0000256" key="7">
    <source>
        <dbReference type="ARBA" id="ARBA00043224"/>
    </source>
</evidence>
<dbReference type="InterPro" id="IPR036380">
    <property type="entry name" value="Isochorismatase-like_sf"/>
</dbReference>
<dbReference type="NCBIfam" id="NF008623">
    <property type="entry name" value="PRK11609.1"/>
    <property type="match status" value="1"/>
</dbReference>
<evidence type="ECO:0000256" key="3">
    <source>
        <dbReference type="ARBA" id="ARBA00022723"/>
    </source>
</evidence>
<comment type="similarity">
    <text evidence="1">Belongs to the isochorismatase family.</text>
</comment>
<dbReference type="PANTHER" id="PTHR11080:SF2">
    <property type="entry name" value="LD05707P"/>
    <property type="match status" value="1"/>
</dbReference>
<sequence>MKALLLIDIQNDFVPGGALAVPEGDQIVGLANELQPHFDLVVATQDWHPRTHKSFAANHAGKTEFETIELHGLEQVLWPVHCVQGTPGAELHPALDTQRIEAIFRKGTNPEIDSYSGLFDNGHQKSTGLADYLRGKGVQQVYVAGLAGDYCVYFTAKDALHEGFETYLIEDAARPISAEGYERAKADIERLSGRLVKAAEVLHQHAQ</sequence>
<evidence type="ECO:0000256" key="5">
    <source>
        <dbReference type="ARBA" id="ARBA00037900"/>
    </source>
</evidence>
<proteinExistence type="inferred from homology"/>
<keyword evidence="2" id="KW-0662">Pyridine nucleotide biosynthesis</keyword>
<dbReference type="OrthoDB" id="9791276at2"/>
<evidence type="ECO:0000313" key="11">
    <source>
        <dbReference type="Proteomes" id="UP000054223"/>
    </source>
</evidence>